<dbReference type="EMBL" id="MUHD01000008">
    <property type="protein sequence ID" value="OXB10058.1"/>
    <property type="molecule type" value="Genomic_DNA"/>
</dbReference>
<reference evidence="1 2" key="1">
    <citation type="submission" date="2016-11" db="EMBL/GenBank/DDBJ databases">
        <title>Whole genomes of Flavobacteriaceae.</title>
        <authorList>
            <person name="Stine C."/>
            <person name="Li C."/>
            <person name="Tadesse D."/>
        </authorList>
    </citation>
    <scope>NUCLEOTIDE SEQUENCE [LARGE SCALE GENOMIC DNA]</scope>
    <source>
        <strain evidence="1 2">CCUG 60112</strain>
    </source>
</reference>
<gene>
    <name evidence="1" type="ORF">B0A81_04560</name>
</gene>
<dbReference type="Proteomes" id="UP000198381">
    <property type="component" value="Unassembled WGS sequence"/>
</dbReference>
<name>A0ABX4CXK7_9FLAO</name>
<organism evidence="1 2">
    <name type="scientific">Flavobacterium plurextorum</name>
    <dbReference type="NCBI Taxonomy" id="1114867"/>
    <lineage>
        <taxon>Bacteria</taxon>
        <taxon>Pseudomonadati</taxon>
        <taxon>Bacteroidota</taxon>
        <taxon>Flavobacteriia</taxon>
        <taxon>Flavobacteriales</taxon>
        <taxon>Flavobacteriaceae</taxon>
        <taxon>Flavobacterium</taxon>
    </lineage>
</organism>
<evidence type="ECO:0000313" key="1">
    <source>
        <dbReference type="EMBL" id="OXB10058.1"/>
    </source>
</evidence>
<sequence>METKETKSLEDIKQYFRVLKRASGNNEGFKTETKFSTYYELGCMINNMLKLCVLGLENDNNSSINVGLVLEHVIELFPLDEFELLDKINQQFAGESSLV</sequence>
<proteinExistence type="predicted"/>
<keyword evidence="2" id="KW-1185">Reference proteome</keyword>
<dbReference type="RefSeq" id="WP_089056923.1">
    <property type="nucleotide sequence ID" value="NZ_MUHD01000008.1"/>
</dbReference>
<comment type="caution">
    <text evidence="1">The sequence shown here is derived from an EMBL/GenBank/DDBJ whole genome shotgun (WGS) entry which is preliminary data.</text>
</comment>
<evidence type="ECO:0000313" key="2">
    <source>
        <dbReference type="Proteomes" id="UP000198381"/>
    </source>
</evidence>
<accession>A0ABX4CXK7</accession>
<protein>
    <submittedName>
        <fullName evidence="1">Uncharacterized protein</fullName>
    </submittedName>
</protein>